<dbReference type="SUPFAM" id="SSF103481">
    <property type="entry name" value="Multidrug resistance efflux transporter EmrE"/>
    <property type="match status" value="2"/>
</dbReference>
<evidence type="ECO:0000313" key="5">
    <source>
        <dbReference type="Proteomes" id="UP000707352"/>
    </source>
</evidence>
<feature type="transmembrane region" description="Helical" evidence="2">
    <location>
        <begin position="168"/>
        <end position="187"/>
    </location>
</feature>
<dbReference type="PANTHER" id="PTHR22911">
    <property type="entry name" value="ACYL-MALONYL CONDENSING ENZYME-RELATED"/>
    <property type="match status" value="1"/>
</dbReference>
<feature type="transmembrane region" description="Helical" evidence="2">
    <location>
        <begin position="281"/>
        <end position="299"/>
    </location>
</feature>
<keyword evidence="2" id="KW-0472">Membrane</keyword>
<evidence type="ECO:0000256" key="2">
    <source>
        <dbReference type="SAM" id="Phobius"/>
    </source>
</evidence>
<feature type="transmembrane region" description="Helical" evidence="2">
    <location>
        <begin position="255"/>
        <end position="275"/>
    </location>
</feature>
<feature type="domain" description="EamA" evidence="3">
    <location>
        <begin position="27"/>
        <end position="159"/>
    </location>
</feature>
<accession>A0ABX0V978</accession>
<feature type="transmembrane region" description="Helical" evidence="2">
    <location>
        <begin position="30"/>
        <end position="53"/>
    </location>
</feature>
<keyword evidence="2" id="KW-1133">Transmembrane helix</keyword>
<name>A0ABX0V978_9HYPH</name>
<dbReference type="Gene3D" id="1.10.3730.20">
    <property type="match status" value="1"/>
</dbReference>
<feature type="transmembrane region" description="Helical" evidence="2">
    <location>
        <begin position="227"/>
        <end position="248"/>
    </location>
</feature>
<evidence type="ECO:0000256" key="1">
    <source>
        <dbReference type="SAM" id="MobiDB-lite"/>
    </source>
</evidence>
<dbReference type="RefSeq" id="WP_167671610.1">
    <property type="nucleotide sequence ID" value="NZ_JAATJS010000001.1"/>
</dbReference>
<dbReference type="PANTHER" id="PTHR22911:SF103">
    <property type="entry name" value="BLR2811 PROTEIN"/>
    <property type="match status" value="1"/>
</dbReference>
<evidence type="ECO:0000259" key="3">
    <source>
        <dbReference type="Pfam" id="PF00892"/>
    </source>
</evidence>
<feature type="compositionally biased region" description="Basic and acidic residues" evidence="1">
    <location>
        <begin position="1"/>
        <end position="10"/>
    </location>
</feature>
<dbReference type="InterPro" id="IPR000620">
    <property type="entry name" value="EamA_dom"/>
</dbReference>
<proteinExistence type="predicted"/>
<organism evidence="4 5">
    <name type="scientific">Microvirga terricola</name>
    <dbReference type="NCBI Taxonomy" id="2719797"/>
    <lineage>
        <taxon>Bacteria</taxon>
        <taxon>Pseudomonadati</taxon>
        <taxon>Pseudomonadota</taxon>
        <taxon>Alphaproteobacteria</taxon>
        <taxon>Hyphomicrobiales</taxon>
        <taxon>Methylobacteriaceae</taxon>
        <taxon>Microvirga</taxon>
    </lineage>
</organism>
<comment type="caution">
    <text evidence="4">The sequence shown here is derived from an EMBL/GenBank/DDBJ whole genome shotgun (WGS) entry which is preliminary data.</text>
</comment>
<keyword evidence="5" id="KW-1185">Reference proteome</keyword>
<dbReference type="Pfam" id="PF00892">
    <property type="entry name" value="EamA"/>
    <property type="match status" value="2"/>
</dbReference>
<protein>
    <submittedName>
        <fullName evidence="4">DMT family transporter</fullName>
    </submittedName>
</protein>
<feature type="transmembrane region" description="Helical" evidence="2">
    <location>
        <begin position="92"/>
        <end position="112"/>
    </location>
</feature>
<feature type="region of interest" description="Disordered" evidence="1">
    <location>
        <begin position="1"/>
        <end position="20"/>
    </location>
</feature>
<feature type="domain" description="EamA" evidence="3">
    <location>
        <begin position="169"/>
        <end position="293"/>
    </location>
</feature>
<dbReference type="Proteomes" id="UP000707352">
    <property type="component" value="Unassembled WGS sequence"/>
</dbReference>
<dbReference type="EMBL" id="JAATJS010000001">
    <property type="protein sequence ID" value="NIX75754.1"/>
    <property type="molecule type" value="Genomic_DNA"/>
</dbReference>
<sequence>MITQAAREKSTTQQPVADARPVQSQLRGTVLMLISTVFFSGSDIVTKGLAGAVPAVEIAWIRYATFSVLVIPLLMMNGSGTLLRSQHPWLQVLRGLGTVGSALLFTAGLRFLQVADATAIYFISPILIMALSIVFLGEKVGWRRWSAAAVGLLGVLIVIRPGTGAFNVAALLPLCGATSWAAAAVVTRKMSGRDHSLTTLAWSAFVGFALLSVLLPFSWVTPSWGEIGLGVCVGIFSTIGHWFVILAYRHANASTIAPFSYIQLIWAAILGYFVFNALPDQWTVIGAAVIAASGLYTAYRERVRAKG</sequence>
<feature type="transmembrane region" description="Helical" evidence="2">
    <location>
        <begin position="118"/>
        <end position="137"/>
    </location>
</feature>
<feature type="transmembrane region" description="Helical" evidence="2">
    <location>
        <begin position="144"/>
        <end position="162"/>
    </location>
</feature>
<evidence type="ECO:0000313" key="4">
    <source>
        <dbReference type="EMBL" id="NIX75754.1"/>
    </source>
</evidence>
<reference evidence="4 5" key="1">
    <citation type="submission" date="2020-03" db="EMBL/GenBank/DDBJ databases">
        <title>The genome sequence of Microvirga sp. c23x22.</title>
        <authorList>
            <person name="Zhang X."/>
        </authorList>
    </citation>
    <scope>NUCLEOTIDE SEQUENCE [LARGE SCALE GENOMIC DNA]</scope>
    <source>
        <strain evidence="5">c23x22</strain>
    </source>
</reference>
<gene>
    <name evidence="4" type="ORF">HB375_03880</name>
</gene>
<dbReference type="InterPro" id="IPR037185">
    <property type="entry name" value="EmrE-like"/>
</dbReference>
<feature type="transmembrane region" description="Helical" evidence="2">
    <location>
        <begin position="59"/>
        <end position="80"/>
    </location>
</feature>
<feature type="transmembrane region" description="Helical" evidence="2">
    <location>
        <begin position="199"/>
        <end position="221"/>
    </location>
</feature>
<keyword evidence="2" id="KW-0812">Transmembrane</keyword>